<dbReference type="InterPro" id="IPR047137">
    <property type="entry name" value="ORF3"/>
</dbReference>
<dbReference type="Gene3D" id="3.30.530.20">
    <property type="match status" value="1"/>
</dbReference>
<keyword evidence="3" id="KW-1185">Reference proteome</keyword>
<dbReference type="PANTHER" id="PTHR33824">
    <property type="entry name" value="POLYKETIDE CYCLASE/DEHYDRASE AND LIPID TRANSPORT SUPERFAMILY PROTEIN"/>
    <property type="match status" value="1"/>
</dbReference>
<dbReference type="RefSeq" id="WP_015159660.1">
    <property type="nucleotide sequence ID" value="NC_019697.1"/>
</dbReference>
<dbReference type="KEGG" id="cmp:Cha6605_2455"/>
<dbReference type="Pfam" id="PF03364">
    <property type="entry name" value="Polyketide_cyc"/>
    <property type="match status" value="1"/>
</dbReference>
<dbReference type="AlphaFoldDB" id="K9UEG5"/>
<dbReference type="CDD" id="cd07817">
    <property type="entry name" value="SRPBCC_8"/>
    <property type="match status" value="1"/>
</dbReference>
<organism evidence="2 3">
    <name type="scientific">Chamaesiphon minutus (strain ATCC 27169 / PCC 6605)</name>
    <dbReference type="NCBI Taxonomy" id="1173020"/>
    <lineage>
        <taxon>Bacteria</taxon>
        <taxon>Bacillati</taxon>
        <taxon>Cyanobacteriota</taxon>
        <taxon>Cyanophyceae</taxon>
        <taxon>Gomontiellales</taxon>
        <taxon>Chamaesiphonaceae</taxon>
        <taxon>Chamaesiphon</taxon>
    </lineage>
</organism>
<dbReference type="HOGENOM" id="CLU_079860_0_0_3"/>
<dbReference type="PATRIC" id="fig|1173020.3.peg.2800"/>
<evidence type="ECO:0000259" key="1">
    <source>
        <dbReference type="Pfam" id="PF03364"/>
    </source>
</evidence>
<evidence type="ECO:0000313" key="3">
    <source>
        <dbReference type="Proteomes" id="UP000010366"/>
    </source>
</evidence>
<feature type="domain" description="Coenzyme Q-binding protein COQ10 START" evidence="1">
    <location>
        <begin position="88"/>
        <end position="209"/>
    </location>
</feature>
<dbReference type="EMBL" id="CP003600">
    <property type="protein sequence ID" value="AFY93512.1"/>
    <property type="molecule type" value="Genomic_DNA"/>
</dbReference>
<evidence type="ECO:0000313" key="2">
    <source>
        <dbReference type="EMBL" id="AFY93512.1"/>
    </source>
</evidence>
<dbReference type="InterPro" id="IPR023393">
    <property type="entry name" value="START-like_dom_sf"/>
</dbReference>
<dbReference type="OrthoDB" id="9797595at2"/>
<proteinExistence type="predicted"/>
<accession>K9UEG5</accession>
<dbReference type="STRING" id="1173020.Cha6605_2455"/>
<dbReference type="eggNOG" id="COG5637">
    <property type="taxonomic scope" value="Bacteria"/>
</dbReference>
<dbReference type="PANTHER" id="PTHR33824:SF7">
    <property type="entry name" value="POLYKETIDE CYCLASE_DEHYDRASE AND LIPID TRANSPORT SUPERFAMILY PROTEIN"/>
    <property type="match status" value="1"/>
</dbReference>
<sequence length="233" mass="25288">MEIQKSSDKSTPPISDTERWGTLITGGAMVLAGLSQRSLRGALMAVAGGTLAYHGATSDKSLQEKVTEATGIDKGLRVEKTVTIQNKSIEELYQYWHNFENLPTFMKHLKSVTVLNETRSHWIANAPLGNSVEWDADIITDTPNRLISWASIPGANVENSGFVRFTPAPPGRGVEVKVVLEYSVPGGALTAAIASVFGENPEQQIGDDLRRFKMLMETGELAISEGQSSGREK</sequence>
<dbReference type="Proteomes" id="UP000010366">
    <property type="component" value="Chromosome"/>
</dbReference>
<dbReference type="SUPFAM" id="SSF55961">
    <property type="entry name" value="Bet v1-like"/>
    <property type="match status" value="1"/>
</dbReference>
<gene>
    <name evidence="2" type="ORF">Cha6605_2455</name>
</gene>
<dbReference type="InterPro" id="IPR005031">
    <property type="entry name" value="COQ10_START"/>
</dbReference>
<protein>
    <submittedName>
        <fullName evidence="2">Putative integral membrane protein</fullName>
    </submittedName>
</protein>
<reference evidence="2 3" key="1">
    <citation type="submission" date="2012-05" db="EMBL/GenBank/DDBJ databases">
        <title>Finished chromosome of genome of Chamaesiphon sp. PCC 6605.</title>
        <authorList>
            <consortium name="US DOE Joint Genome Institute"/>
            <person name="Gugger M."/>
            <person name="Coursin T."/>
            <person name="Rippka R."/>
            <person name="Tandeau De Marsac N."/>
            <person name="Huntemann M."/>
            <person name="Wei C.-L."/>
            <person name="Han J."/>
            <person name="Detter J.C."/>
            <person name="Han C."/>
            <person name="Tapia R."/>
            <person name="Chen A."/>
            <person name="Kyrpides N."/>
            <person name="Mavromatis K."/>
            <person name="Markowitz V."/>
            <person name="Szeto E."/>
            <person name="Ivanova N."/>
            <person name="Pagani I."/>
            <person name="Pati A."/>
            <person name="Goodwin L."/>
            <person name="Nordberg H.P."/>
            <person name="Cantor M.N."/>
            <person name="Hua S.X."/>
            <person name="Woyke T."/>
            <person name="Kerfeld C.A."/>
        </authorList>
    </citation>
    <scope>NUCLEOTIDE SEQUENCE [LARGE SCALE GENOMIC DNA]</scope>
    <source>
        <strain evidence="3">ATCC 27169 / PCC 6605</strain>
    </source>
</reference>
<name>K9UEG5_CHAP6</name>